<keyword evidence="2" id="KW-1185">Reference proteome</keyword>
<protein>
    <recommendedName>
        <fullName evidence="3">Glycosyl transferase family 2</fullName>
    </recommendedName>
</protein>
<evidence type="ECO:0000313" key="2">
    <source>
        <dbReference type="Proteomes" id="UP000295391"/>
    </source>
</evidence>
<sequence>MNRPSFGFLVDLEKKAREDVCFSTIRLDADSSVQRLPKNPKRDRPQKFLESFDFNTLYYDCFWDETERDVLCVGPTPTNLKAHYKKAIYKALPSGKAVKAKHFFSLTVMTTQLKDVPPDTVEIEMQFADEVHLMHVQANSCGQFEGENLMFTLSKNNDLNWIKFWADYHVRHQKVSSIILFDNGSDQYEIGDLVETLQTVKGLQKVLVASMPYPYCAKDEILKVNPYWAHFLQIALMTIVLRRFGMKAKSILNLDIDELANSNGAADVFTLAEQSNLGILAMKGVWVEPIVEGNFGDHRDFTSVAKDEKRNYCYAGKWAIDPKRKWFKKLKVFPYMHWIENRAQLGRRYVEGVHFWHFKGINTNWKLDRAKPMEFDPEIHEKRDIVF</sequence>
<accession>A0A4R6VLF7</accession>
<dbReference type="AlphaFoldDB" id="A0A4R6VLF7"/>
<gene>
    <name evidence="1" type="ORF">ATL17_2539</name>
</gene>
<organism evidence="1 2">
    <name type="scientific">Maritalea mobilis</name>
    <dbReference type="NCBI Taxonomy" id="483324"/>
    <lineage>
        <taxon>Bacteria</taxon>
        <taxon>Pseudomonadati</taxon>
        <taxon>Pseudomonadota</taxon>
        <taxon>Alphaproteobacteria</taxon>
        <taxon>Hyphomicrobiales</taxon>
        <taxon>Devosiaceae</taxon>
        <taxon>Maritalea</taxon>
    </lineage>
</organism>
<dbReference type="EMBL" id="SNYR01000002">
    <property type="protein sequence ID" value="TDQ64519.1"/>
    <property type="molecule type" value="Genomic_DNA"/>
</dbReference>
<evidence type="ECO:0008006" key="3">
    <source>
        <dbReference type="Google" id="ProtNLM"/>
    </source>
</evidence>
<evidence type="ECO:0000313" key="1">
    <source>
        <dbReference type="EMBL" id="TDQ64519.1"/>
    </source>
</evidence>
<dbReference type="RefSeq" id="WP_133573111.1">
    <property type="nucleotide sequence ID" value="NZ_SNYR01000002.1"/>
</dbReference>
<reference evidence="1 2" key="1">
    <citation type="submission" date="2019-03" db="EMBL/GenBank/DDBJ databases">
        <title>Genomic Encyclopedia of Type Strains, Phase III (KMG-III): the genomes of soil and plant-associated and newly described type strains.</title>
        <authorList>
            <person name="Whitman W."/>
        </authorList>
    </citation>
    <scope>NUCLEOTIDE SEQUENCE [LARGE SCALE GENOMIC DNA]</scope>
    <source>
        <strain evidence="1 2">CGMCC 1.7002</strain>
    </source>
</reference>
<dbReference type="OrthoDB" id="4405067at2"/>
<comment type="caution">
    <text evidence="1">The sequence shown here is derived from an EMBL/GenBank/DDBJ whole genome shotgun (WGS) entry which is preliminary data.</text>
</comment>
<dbReference type="Proteomes" id="UP000295391">
    <property type="component" value="Unassembled WGS sequence"/>
</dbReference>
<name>A0A4R6VLF7_9HYPH</name>
<proteinExistence type="predicted"/>